<name>A0AAV7W049_PLEWA</name>
<evidence type="ECO:0000313" key="2">
    <source>
        <dbReference type="EMBL" id="KAJ1207320.1"/>
    </source>
</evidence>
<dbReference type="EMBL" id="JANPWB010000002">
    <property type="protein sequence ID" value="KAJ1207320.1"/>
    <property type="molecule type" value="Genomic_DNA"/>
</dbReference>
<proteinExistence type="predicted"/>
<reference evidence="2" key="1">
    <citation type="journal article" date="2022" name="bioRxiv">
        <title>Sequencing and chromosome-scale assembly of the giantPleurodeles waltlgenome.</title>
        <authorList>
            <person name="Brown T."/>
            <person name="Elewa A."/>
            <person name="Iarovenko S."/>
            <person name="Subramanian E."/>
            <person name="Araus A.J."/>
            <person name="Petzold A."/>
            <person name="Susuki M."/>
            <person name="Suzuki K.-i.T."/>
            <person name="Hayashi T."/>
            <person name="Toyoda A."/>
            <person name="Oliveira C."/>
            <person name="Osipova E."/>
            <person name="Leigh N.D."/>
            <person name="Simon A."/>
            <person name="Yun M.H."/>
        </authorList>
    </citation>
    <scope>NUCLEOTIDE SEQUENCE</scope>
    <source>
        <strain evidence="2">20211129_DDA</strain>
        <tissue evidence="2">Liver</tissue>
    </source>
</reference>
<evidence type="ECO:0000313" key="3">
    <source>
        <dbReference type="Proteomes" id="UP001066276"/>
    </source>
</evidence>
<accession>A0AAV7W049</accession>
<sequence>MKRIRGPVPPGLQTLRSAQSPSRGPSAPPASSPPAPAYRRTTGRADSSSSTSSSVGAHLCLRGLGPVLLPQGTTTAARQVLRSRASSPSSRGRSVVDEAPPPRLLLPHRARLECRPPGPSNSLFWSTHCLFGSAHSAEAAVLRSGARGAASAPGRHLCHRTGPSRLRVRDHHHVEINRSPGSQLAREPAGAIGGVHQDGIVKASTGG</sequence>
<dbReference type="AlphaFoldDB" id="A0AAV7W049"/>
<dbReference type="Proteomes" id="UP001066276">
    <property type="component" value="Chromosome 1_2"/>
</dbReference>
<protein>
    <submittedName>
        <fullName evidence="2">Uncharacterized protein</fullName>
    </submittedName>
</protein>
<gene>
    <name evidence="2" type="ORF">NDU88_002711</name>
</gene>
<feature type="compositionally biased region" description="Pro residues" evidence="1">
    <location>
        <begin position="26"/>
        <end position="36"/>
    </location>
</feature>
<comment type="caution">
    <text evidence="2">The sequence shown here is derived from an EMBL/GenBank/DDBJ whole genome shotgun (WGS) entry which is preliminary data.</text>
</comment>
<feature type="compositionally biased region" description="Low complexity" evidence="1">
    <location>
        <begin position="82"/>
        <end position="93"/>
    </location>
</feature>
<feature type="region of interest" description="Disordered" evidence="1">
    <location>
        <begin position="1"/>
        <end position="56"/>
    </location>
</feature>
<organism evidence="2 3">
    <name type="scientific">Pleurodeles waltl</name>
    <name type="common">Iberian ribbed newt</name>
    <dbReference type="NCBI Taxonomy" id="8319"/>
    <lineage>
        <taxon>Eukaryota</taxon>
        <taxon>Metazoa</taxon>
        <taxon>Chordata</taxon>
        <taxon>Craniata</taxon>
        <taxon>Vertebrata</taxon>
        <taxon>Euteleostomi</taxon>
        <taxon>Amphibia</taxon>
        <taxon>Batrachia</taxon>
        <taxon>Caudata</taxon>
        <taxon>Salamandroidea</taxon>
        <taxon>Salamandridae</taxon>
        <taxon>Pleurodelinae</taxon>
        <taxon>Pleurodeles</taxon>
    </lineage>
</organism>
<evidence type="ECO:0000256" key="1">
    <source>
        <dbReference type="SAM" id="MobiDB-lite"/>
    </source>
</evidence>
<keyword evidence="3" id="KW-1185">Reference proteome</keyword>
<feature type="region of interest" description="Disordered" evidence="1">
    <location>
        <begin position="76"/>
        <end position="102"/>
    </location>
</feature>